<proteinExistence type="predicted"/>
<name>A0A8C5KK87_JACJA</name>
<reference evidence="1" key="2">
    <citation type="submission" date="2025-09" db="UniProtKB">
        <authorList>
            <consortium name="Ensembl"/>
        </authorList>
    </citation>
    <scope>IDENTIFICATION</scope>
</reference>
<dbReference type="Ensembl" id="ENSJJAT00000016767.1">
    <property type="protein sequence ID" value="ENSJJAP00000010310.1"/>
    <property type="gene ID" value="ENSJJAG00000013945.1"/>
</dbReference>
<organism evidence="1 2">
    <name type="scientific">Jaculus jaculus</name>
    <name type="common">Lesser Egyptian jerboa</name>
    <dbReference type="NCBI Taxonomy" id="51337"/>
    <lineage>
        <taxon>Eukaryota</taxon>
        <taxon>Metazoa</taxon>
        <taxon>Chordata</taxon>
        <taxon>Craniata</taxon>
        <taxon>Vertebrata</taxon>
        <taxon>Euteleostomi</taxon>
        <taxon>Mammalia</taxon>
        <taxon>Eutheria</taxon>
        <taxon>Euarchontoglires</taxon>
        <taxon>Glires</taxon>
        <taxon>Rodentia</taxon>
        <taxon>Myomorpha</taxon>
        <taxon>Dipodoidea</taxon>
        <taxon>Dipodidae</taxon>
        <taxon>Dipodinae</taxon>
        <taxon>Jaculus</taxon>
    </lineage>
</organism>
<accession>A0A8C5KK87</accession>
<dbReference type="GeneTree" id="ENSGT00390000010671"/>
<keyword evidence="2" id="KW-1185">Reference proteome</keyword>
<dbReference type="OMA" id="WCAADKI"/>
<evidence type="ECO:0000313" key="1">
    <source>
        <dbReference type="Ensembl" id="ENSJJAP00000010310.1"/>
    </source>
</evidence>
<sequence>SWEIKLSDLEEKNVDELSSSGFKCPLCLAVQGRKCDVELKWCAADRIHCVELSGIINTGISQVAIEMKKCIPAHLCKETVTSYMGFPRVNESTHCRSAIRNGARARPPTAIFLVLFLEKVLH</sequence>
<evidence type="ECO:0000313" key="2">
    <source>
        <dbReference type="Proteomes" id="UP000694385"/>
    </source>
</evidence>
<dbReference type="Gene3D" id="2.10.60.10">
    <property type="entry name" value="CD59"/>
    <property type="match status" value="1"/>
</dbReference>
<reference evidence="1" key="1">
    <citation type="submission" date="2025-08" db="UniProtKB">
        <authorList>
            <consortium name="Ensembl"/>
        </authorList>
    </citation>
    <scope>IDENTIFICATION</scope>
</reference>
<dbReference type="InterPro" id="IPR045860">
    <property type="entry name" value="Snake_toxin-like_sf"/>
</dbReference>
<dbReference type="AlphaFoldDB" id="A0A8C5KK87"/>
<protein>
    <submittedName>
        <fullName evidence="1">LY6/PLAUR domain containing 9</fullName>
    </submittedName>
</protein>
<dbReference type="Proteomes" id="UP000694385">
    <property type="component" value="Unassembled WGS sequence"/>
</dbReference>